<evidence type="ECO:0000313" key="3">
    <source>
        <dbReference type="EMBL" id="MDP1520200.1"/>
    </source>
</evidence>
<feature type="compositionally biased region" description="Basic and acidic residues" evidence="1">
    <location>
        <begin position="193"/>
        <end position="215"/>
    </location>
</feature>
<evidence type="ECO:0000313" key="4">
    <source>
        <dbReference type="Proteomes" id="UP001178354"/>
    </source>
</evidence>
<sequence length="215" mass="24244">MSKQPDNPKEEEVSALEGLSVFLDGWKELSTSALKYAAEKTRDQAAKTIMQTPEQLERMGKAGRSLRDLREVAGLTINELASAIDLKDPSLLKAVEEGKAALPLEIILRLASLYSRNDPLPFIVKYVRTYSPRVSELLEKIGIDRLVITAEREVQLLKIYRNRDAARKLSDEGFSKVLAFTDQAFEMALHFAQEQEKPSDTQEQHESPEEKKPSD</sequence>
<name>A0AAW8B0R1_9GAMM</name>
<dbReference type="PROSITE" id="PS50943">
    <property type="entry name" value="HTH_CROC1"/>
    <property type="match status" value="1"/>
</dbReference>
<feature type="domain" description="HTH cro/C1-type" evidence="2">
    <location>
        <begin position="66"/>
        <end position="123"/>
    </location>
</feature>
<dbReference type="Pfam" id="PF13560">
    <property type="entry name" value="HTH_31"/>
    <property type="match status" value="1"/>
</dbReference>
<reference evidence="3" key="1">
    <citation type="journal article" date="2010" name="Int. J. Syst. Evol. Microbiol.">
        <title>Porticoccus litoralis gen. nov., sp. nov., a gammaproteobacterium isolated from the Yellow Sea.</title>
        <authorList>
            <person name="Oh H.M."/>
            <person name="Kim H."/>
            <person name="Kim K.M."/>
            <person name="Min G.S."/>
            <person name="Cho J.C."/>
        </authorList>
    </citation>
    <scope>NUCLEOTIDE SEQUENCE</scope>
    <source>
        <strain evidence="3">DSM 25064</strain>
    </source>
</reference>
<accession>A0AAW8B0R1</accession>
<dbReference type="EMBL" id="JAUUUU010000002">
    <property type="protein sequence ID" value="MDP1520200.1"/>
    <property type="molecule type" value="Genomic_DNA"/>
</dbReference>
<dbReference type="Gene3D" id="1.10.260.40">
    <property type="entry name" value="lambda repressor-like DNA-binding domains"/>
    <property type="match status" value="1"/>
</dbReference>
<keyword evidence="4" id="KW-1185">Reference proteome</keyword>
<dbReference type="InterPro" id="IPR001387">
    <property type="entry name" value="Cro/C1-type_HTH"/>
</dbReference>
<feature type="region of interest" description="Disordered" evidence="1">
    <location>
        <begin position="191"/>
        <end position="215"/>
    </location>
</feature>
<dbReference type="SUPFAM" id="SSF47413">
    <property type="entry name" value="lambda repressor-like DNA-binding domains"/>
    <property type="match status" value="1"/>
</dbReference>
<comment type="caution">
    <text evidence="3">The sequence shown here is derived from an EMBL/GenBank/DDBJ whole genome shotgun (WGS) entry which is preliminary data.</text>
</comment>
<dbReference type="GO" id="GO:0003677">
    <property type="term" value="F:DNA binding"/>
    <property type="evidence" value="ECO:0007669"/>
    <property type="project" value="InterPro"/>
</dbReference>
<gene>
    <name evidence="3" type="ORF">Q8A57_04375</name>
</gene>
<evidence type="ECO:0000259" key="2">
    <source>
        <dbReference type="PROSITE" id="PS50943"/>
    </source>
</evidence>
<proteinExistence type="predicted"/>
<dbReference type="RefSeq" id="WP_305169766.1">
    <property type="nucleotide sequence ID" value="NZ_JAUUUU010000002.1"/>
</dbReference>
<reference evidence="3" key="2">
    <citation type="submission" date="2023-08" db="EMBL/GenBank/DDBJ databases">
        <authorList>
            <person name="Luo J."/>
        </authorList>
    </citation>
    <scope>NUCLEOTIDE SEQUENCE</scope>
    <source>
        <strain evidence="3">DSM 25064</strain>
    </source>
</reference>
<dbReference type="Proteomes" id="UP001178354">
    <property type="component" value="Unassembled WGS sequence"/>
</dbReference>
<evidence type="ECO:0000256" key="1">
    <source>
        <dbReference type="SAM" id="MobiDB-lite"/>
    </source>
</evidence>
<protein>
    <recommendedName>
        <fullName evidence="2">HTH cro/C1-type domain-containing protein</fullName>
    </recommendedName>
</protein>
<dbReference type="InterPro" id="IPR010982">
    <property type="entry name" value="Lambda_DNA-bd_dom_sf"/>
</dbReference>
<dbReference type="CDD" id="cd00093">
    <property type="entry name" value="HTH_XRE"/>
    <property type="match status" value="1"/>
</dbReference>
<dbReference type="AlphaFoldDB" id="A0AAW8B0R1"/>
<organism evidence="3 4">
    <name type="scientific">Porticoccus litoralis</name>
    <dbReference type="NCBI Taxonomy" id="434086"/>
    <lineage>
        <taxon>Bacteria</taxon>
        <taxon>Pseudomonadati</taxon>
        <taxon>Pseudomonadota</taxon>
        <taxon>Gammaproteobacteria</taxon>
        <taxon>Cellvibrionales</taxon>
        <taxon>Porticoccaceae</taxon>
        <taxon>Porticoccus</taxon>
    </lineage>
</organism>